<dbReference type="AlphaFoldDB" id="A0A066TYW5"/>
<keyword evidence="2" id="KW-0812">Transmembrane</keyword>
<feature type="region of interest" description="Disordered" evidence="1">
    <location>
        <begin position="1"/>
        <end position="22"/>
    </location>
</feature>
<comment type="caution">
    <text evidence="3">The sequence shown here is derived from an EMBL/GenBank/DDBJ whole genome shotgun (WGS) entry which is preliminary data.</text>
</comment>
<evidence type="ECO:0000313" key="3">
    <source>
        <dbReference type="EMBL" id="KDN20040.1"/>
    </source>
</evidence>
<dbReference type="EMBL" id="JMQI01000047">
    <property type="protein sequence ID" value="KDN20040.1"/>
    <property type="molecule type" value="Genomic_DNA"/>
</dbReference>
<keyword evidence="4" id="KW-1185">Reference proteome</keyword>
<keyword evidence="2" id="KW-0472">Membrane</keyword>
<gene>
    <name evidence="3" type="ORF">DV20_23345</name>
</gene>
<proteinExistence type="predicted"/>
<dbReference type="RefSeq" id="WP_043783551.1">
    <property type="nucleotide sequence ID" value="NZ_JMQI01000047.1"/>
</dbReference>
<evidence type="ECO:0000313" key="4">
    <source>
        <dbReference type="Proteomes" id="UP000027345"/>
    </source>
</evidence>
<reference evidence="3 4" key="1">
    <citation type="submission" date="2014-05" db="EMBL/GenBank/DDBJ databases">
        <title>Draft genome sequence of Amycolatopsis rifamycinica DSM 46095.</title>
        <authorList>
            <person name="Lal R."/>
            <person name="Saxena A."/>
            <person name="Kumari R."/>
            <person name="Mukherjee U."/>
            <person name="Singh P."/>
            <person name="Sangwan N."/>
            <person name="Mahato N.K."/>
        </authorList>
    </citation>
    <scope>NUCLEOTIDE SEQUENCE [LARGE SCALE GENOMIC DNA]</scope>
    <source>
        <strain evidence="3 4">DSM 46095</strain>
    </source>
</reference>
<organism evidence="3 4">
    <name type="scientific">Amycolatopsis rifamycinica</name>
    <dbReference type="NCBI Taxonomy" id="287986"/>
    <lineage>
        <taxon>Bacteria</taxon>
        <taxon>Bacillati</taxon>
        <taxon>Actinomycetota</taxon>
        <taxon>Actinomycetes</taxon>
        <taxon>Pseudonocardiales</taxon>
        <taxon>Pseudonocardiaceae</taxon>
        <taxon>Amycolatopsis</taxon>
    </lineage>
</organism>
<dbReference type="OrthoDB" id="3637369at2"/>
<dbReference type="Proteomes" id="UP000027345">
    <property type="component" value="Unassembled WGS sequence"/>
</dbReference>
<dbReference type="PANTHER" id="PTHR42305:SF1">
    <property type="entry name" value="MEMBRANE PROTEIN RV1733C-RELATED"/>
    <property type="match status" value="1"/>
</dbReference>
<protein>
    <submittedName>
        <fullName evidence="3">Membrane protein</fullName>
    </submittedName>
</protein>
<dbReference type="eggNOG" id="ENOG5032YM7">
    <property type="taxonomic scope" value="Bacteria"/>
</dbReference>
<dbReference type="InterPro" id="IPR039708">
    <property type="entry name" value="MT1774/Rv1733c-like"/>
</dbReference>
<name>A0A066TYW5_9PSEU</name>
<evidence type="ECO:0000256" key="2">
    <source>
        <dbReference type="SAM" id="Phobius"/>
    </source>
</evidence>
<evidence type="ECO:0000256" key="1">
    <source>
        <dbReference type="SAM" id="MobiDB-lite"/>
    </source>
</evidence>
<sequence length="199" mass="20728">MRGPSGRIARFGRRVHPGRNPLARAGDRVEAFLLLLAIAGAVLALPFAAAFGSETYAAQNARAAQERATHHPATAVTLAAASGQPFSTDGAGAPAAQTTVRAAWFDARGARHTGDVLADPATPAGARVPIWLDPRGELTGEPLTASTSAADGVFAAILLWSAITGALAALYATARFILIRCHAAAWDRAWSQARHDSRF</sequence>
<dbReference type="PANTHER" id="PTHR42305">
    <property type="entry name" value="MEMBRANE PROTEIN RV1733C-RELATED"/>
    <property type="match status" value="1"/>
</dbReference>
<feature type="transmembrane region" description="Helical" evidence="2">
    <location>
        <begin position="152"/>
        <end position="172"/>
    </location>
</feature>
<keyword evidence="2" id="KW-1133">Transmembrane helix</keyword>
<accession>A0A066TYW5</accession>
<feature type="transmembrane region" description="Helical" evidence="2">
    <location>
        <begin position="31"/>
        <end position="51"/>
    </location>
</feature>
<dbReference type="STRING" id="287986.DV20_23345"/>